<dbReference type="SUPFAM" id="SSF53448">
    <property type="entry name" value="Nucleotide-diphospho-sugar transferases"/>
    <property type="match status" value="1"/>
</dbReference>
<dbReference type="NCBIfam" id="TIGR04282">
    <property type="entry name" value="glyco_like_cofC"/>
    <property type="match status" value="1"/>
</dbReference>
<dbReference type="InterPro" id="IPR018641">
    <property type="entry name" value="Trfase_1_rSAM/seldom-assoc"/>
</dbReference>
<dbReference type="InterPro" id="IPR029044">
    <property type="entry name" value="Nucleotide-diphossugar_trans"/>
</dbReference>
<dbReference type="PANTHER" id="PTHR36529">
    <property type="entry name" value="SLL1095 PROTEIN"/>
    <property type="match status" value="1"/>
</dbReference>
<dbReference type="RefSeq" id="WP_069969507.1">
    <property type="nucleotide sequence ID" value="NZ_CM124774.1"/>
</dbReference>
<accession>A0A1E5QDQ3</accession>
<dbReference type="OrthoDB" id="9810303at2"/>
<evidence type="ECO:0008006" key="2">
    <source>
        <dbReference type="Google" id="ProtNLM"/>
    </source>
</evidence>
<dbReference type="PANTHER" id="PTHR36529:SF1">
    <property type="entry name" value="GLYCOSYLTRANSFERASE"/>
    <property type="match status" value="1"/>
</dbReference>
<gene>
    <name evidence="1" type="ORF">BH720_22710</name>
</gene>
<proteinExistence type="predicted"/>
<dbReference type="Pfam" id="PF09837">
    <property type="entry name" value="DUF2064"/>
    <property type="match status" value="1"/>
</dbReference>
<dbReference type="Gene3D" id="3.90.550.10">
    <property type="entry name" value="Spore Coat Polysaccharide Biosynthesis Protein SpsA, Chain A"/>
    <property type="match status" value="1"/>
</dbReference>
<name>A0A1E5QDQ3_9CYAN</name>
<organism evidence="1">
    <name type="scientific">Desertifilum tharense IPPAS B-1220</name>
    <dbReference type="NCBI Taxonomy" id="1781255"/>
    <lineage>
        <taxon>Bacteria</taxon>
        <taxon>Bacillati</taxon>
        <taxon>Cyanobacteriota</taxon>
        <taxon>Cyanophyceae</taxon>
        <taxon>Desertifilales</taxon>
        <taxon>Desertifilaceae</taxon>
        <taxon>Desertifilum</taxon>
    </lineage>
</organism>
<comment type="caution">
    <text evidence="1">The sequence shown here is derived from an EMBL/GenBank/DDBJ whole genome shotgun (WGS) entry which is preliminary data.</text>
</comment>
<sequence length="199" mass="21684">MSQHLIIFTRFPEPGKTKTRLIPALGALGAAQLHRQLAEQMLAQAKSLSAILPISLEVCFTGGSLTQMQQWLGGDLTYCVQGTGDLGARMSQAFQRSFEAGMKRVAIAGTDCPHLEVSVLAQAFEQLEQHDLVLGPAKDGGYYLIGLQRLYPELLVGIDWGTSRVFEQTAAIAQRLNLSRASLPELADIDRPEDLGLLH</sequence>
<evidence type="ECO:0000313" key="1">
    <source>
        <dbReference type="EMBL" id="OEJ72792.1"/>
    </source>
</evidence>
<reference evidence="1" key="1">
    <citation type="submission" date="2016-09" db="EMBL/GenBank/DDBJ databases">
        <title>Draft genome of thermotolerant cyanobacterium Desertifilum sp. strain IPPAS B-1220.</title>
        <authorList>
            <person name="Sinetova M.A."/>
            <person name="Bolakhan K."/>
            <person name="Zayadan B.K."/>
            <person name="Mironov K.S."/>
            <person name="Ustinova V."/>
            <person name="Kupriyanova E.V."/>
            <person name="Sidorov R.A."/>
            <person name="Skrypnik A.N."/>
            <person name="Gogoleva N.E."/>
            <person name="Gogolev Y.V."/>
            <person name="Los D.A."/>
        </authorList>
    </citation>
    <scope>NUCLEOTIDE SEQUENCE [LARGE SCALE GENOMIC DNA]</scope>
    <source>
        <strain evidence="1">IPPAS B-1220</strain>
    </source>
</reference>
<dbReference type="AlphaFoldDB" id="A0A1E5QDQ3"/>
<dbReference type="EMBL" id="MJGC01000110">
    <property type="protein sequence ID" value="OEJ72792.1"/>
    <property type="molecule type" value="Genomic_DNA"/>
</dbReference>
<dbReference type="STRING" id="1781255.BH720_22710"/>
<protein>
    <recommendedName>
        <fullName evidence="2">Glycosyltransferase</fullName>
    </recommendedName>
</protein>